<organism evidence="2 3">
    <name type="scientific">Pseudomonas lini</name>
    <dbReference type="NCBI Taxonomy" id="163011"/>
    <lineage>
        <taxon>Bacteria</taxon>
        <taxon>Pseudomonadati</taxon>
        <taxon>Pseudomonadota</taxon>
        <taxon>Gammaproteobacteria</taxon>
        <taxon>Pseudomonadales</taxon>
        <taxon>Pseudomonadaceae</taxon>
        <taxon>Pseudomonas</taxon>
    </lineage>
</organism>
<dbReference type="EMBL" id="VZPO01000001">
    <property type="protein sequence ID" value="KAB0508602.1"/>
    <property type="molecule type" value="Genomic_DNA"/>
</dbReference>
<accession>A0A1H1W0Z1</accession>
<reference evidence="1 4" key="3">
    <citation type="submission" date="2019-09" db="EMBL/GenBank/DDBJ databases">
        <title>Draft genome sequences of 48 bacterial type strains from the CCUG.</title>
        <authorList>
            <person name="Tunovic T."/>
            <person name="Pineiro-Iglesias B."/>
            <person name="Unosson C."/>
            <person name="Inganas E."/>
            <person name="Ohlen M."/>
            <person name="Cardew S."/>
            <person name="Jensie-Markopoulos S."/>
            <person name="Salva-Serra F."/>
            <person name="Jaen-Luchoro D."/>
            <person name="Karlsson R."/>
            <person name="Svensson-Stadler L."/>
            <person name="Chun J."/>
            <person name="Moore E."/>
        </authorList>
    </citation>
    <scope>NUCLEOTIDE SEQUENCE [LARGE SCALE GENOMIC DNA]</scope>
    <source>
        <strain evidence="1 4">CCUG 51522</strain>
    </source>
</reference>
<dbReference type="AlphaFoldDB" id="A0A1H1W0Z1"/>
<dbReference type="Proteomes" id="UP000182814">
    <property type="component" value="Chromosome I"/>
</dbReference>
<evidence type="ECO:0000313" key="4">
    <source>
        <dbReference type="Proteomes" id="UP000434925"/>
    </source>
</evidence>
<evidence type="ECO:0000313" key="1">
    <source>
        <dbReference type="EMBL" id="KAB0508602.1"/>
    </source>
</evidence>
<reference evidence="2" key="2">
    <citation type="submission" date="2016-10" db="EMBL/GenBank/DDBJ databases">
        <authorList>
            <person name="de Groot N.N."/>
        </authorList>
    </citation>
    <scope>NUCLEOTIDE SEQUENCE [LARGE SCALE GENOMIC DNA]</scope>
    <source>
        <strain evidence="2">BS3782</strain>
    </source>
</reference>
<reference evidence="3" key="1">
    <citation type="submission" date="2016-10" db="EMBL/GenBank/DDBJ databases">
        <authorList>
            <person name="Varghese N."/>
            <person name="Submissions S."/>
        </authorList>
    </citation>
    <scope>NUCLEOTIDE SEQUENCE [LARGE SCALE GENOMIC DNA]</scope>
    <source>
        <strain evidence="3">BS3782</strain>
    </source>
</reference>
<evidence type="ECO:0000313" key="2">
    <source>
        <dbReference type="EMBL" id="SDS89959.1"/>
    </source>
</evidence>
<gene>
    <name evidence="1" type="ORF">F7R14_02885</name>
    <name evidence="2" type="ORF">SAMN04490191_2603</name>
</gene>
<keyword evidence="3" id="KW-1185">Reference proteome</keyword>
<evidence type="ECO:0000313" key="3">
    <source>
        <dbReference type="Proteomes" id="UP000182814"/>
    </source>
</evidence>
<name>A0A1H1W0Z1_9PSED</name>
<dbReference type="Proteomes" id="UP000434925">
    <property type="component" value="Unassembled WGS sequence"/>
</dbReference>
<proteinExistence type="predicted"/>
<protein>
    <submittedName>
        <fullName evidence="2">Uncharacterized protein</fullName>
    </submittedName>
</protein>
<sequence length="81" mass="8829">MVLASIFRLFALIAGCFLGESGRRKVPSLAAVAVEPVPIARVDSSGIWITKNRYCEGRSLFSQTSVLHLLACSTTEYCRGH</sequence>
<dbReference type="EMBL" id="LT629746">
    <property type="protein sequence ID" value="SDS89959.1"/>
    <property type="molecule type" value="Genomic_DNA"/>
</dbReference>